<feature type="transmembrane region" description="Helical" evidence="6">
    <location>
        <begin position="250"/>
        <end position="270"/>
    </location>
</feature>
<feature type="transmembrane region" description="Helical" evidence="6">
    <location>
        <begin position="147"/>
        <end position="165"/>
    </location>
</feature>
<evidence type="ECO:0000256" key="4">
    <source>
        <dbReference type="ARBA" id="ARBA00022989"/>
    </source>
</evidence>
<evidence type="ECO:0000313" key="8">
    <source>
        <dbReference type="Proteomes" id="UP001501747"/>
    </source>
</evidence>
<accession>A0ABP7SJ57</accession>
<dbReference type="Pfam" id="PF13520">
    <property type="entry name" value="AA_permease_2"/>
    <property type="match status" value="1"/>
</dbReference>
<dbReference type="InterPro" id="IPR002293">
    <property type="entry name" value="AA/rel_permease1"/>
</dbReference>
<protein>
    <submittedName>
        <fullName evidence="7">APC family permease</fullName>
    </submittedName>
</protein>
<feature type="transmembrane region" description="Helical" evidence="6">
    <location>
        <begin position="212"/>
        <end position="238"/>
    </location>
</feature>
<dbReference type="PANTHER" id="PTHR42770:SF16">
    <property type="entry name" value="AMINO ACID PERMEASE"/>
    <property type="match status" value="1"/>
</dbReference>
<keyword evidence="8" id="KW-1185">Reference proteome</keyword>
<keyword evidence="2" id="KW-1003">Cell membrane</keyword>
<feature type="transmembrane region" description="Helical" evidence="6">
    <location>
        <begin position="64"/>
        <end position="88"/>
    </location>
</feature>
<comment type="subcellular location">
    <subcellularLocation>
        <location evidence="1">Cell membrane</location>
        <topology evidence="1">Multi-pass membrane protein</topology>
    </subcellularLocation>
</comment>
<gene>
    <name evidence="7" type="ORF">GCM10022247_38810</name>
</gene>
<sequence length="510" mass="53256">MPQNPMPQKVSQNKAHGTRGRVAVALAANRLGVPSVIFFAMSAAAPLTAVTMVITSGYSVTGLIGIPVAFVVAGGLLALFSVGYVTMAPYVVNAGAFSAYVSRGLTRPLGVSAALVALIAYTVIQIGVYGAIGDAGAALFRDWGVDLPWWLIALVGCALVAFLGLQHVDFNSKILAVLLVAEILVIVVYSIGNLTHPAGGVVTVDALNPETLFSPGVGAVLAVAITAFVGFESSVVFSEEARRPGKTVRVATFTSLGVLVGLYTLASWAMSVATGPAHIGKASQTESTNLIYSLAASSLGTSFAMIGRALYVTGALATLIAFHNLAARYTFALGRERVLPAVLGRTSLRTGAPKNSSLIQSALALAVIVVYALFDLDPVINLFYWWCTSGSLGVMLLITATSFAVIGFFVKRPTAESAWRRVIAPVLAAIGMCVAMVLVLANFDKLLGVDPDSPLAWGIPTTYLVIALVGFAWGLWLRGAWPEVYTTIGMGSKSAIARDRVVDTTTRPGS</sequence>
<feature type="transmembrane region" description="Helical" evidence="6">
    <location>
        <begin position="174"/>
        <end position="192"/>
    </location>
</feature>
<evidence type="ECO:0000256" key="1">
    <source>
        <dbReference type="ARBA" id="ARBA00004651"/>
    </source>
</evidence>
<keyword evidence="3 6" id="KW-0812">Transmembrane</keyword>
<evidence type="ECO:0000313" key="7">
    <source>
        <dbReference type="EMBL" id="GAA4012447.1"/>
    </source>
</evidence>
<feature type="transmembrane region" description="Helical" evidence="6">
    <location>
        <begin position="422"/>
        <end position="443"/>
    </location>
</feature>
<dbReference type="PANTHER" id="PTHR42770">
    <property type="entry name" value="AMINO ACID TRANSPORTER-RELATED"/>
    <property type="match status" value="1"/>
</dbReference>
<dbReference type="Gene3D" id="1.20.1740.10">
    <property type="entry name" value="Amino acid/polyamine transporter I"/>
    <property type="match status" value="1"/>
</dbReference>
<feature type="transmembrane region" description="Helical" evidence="6">
    <location>
        <begin position="109"/>
        <end position="132"/>
    </location>
</feature>
<dbReference type="EMBL" id="BAABAL010000014">
    <property type="protein sequence ID" value="GAA4012447.1"/>
    <property type="molecule type" value="Genomic_DNA"/>
</dbReference>
<dbReference type="Proteomes" id="UP001501747">
    <property type="component" value="Unassembled WGS sequence"/>
</dbReference>
<reference evidence="8" key="1">
    <citation type="journal article" date="2019" name="Int. J. Syst. Evol. Microbiol.">
        <title>The Global Catalogue of Microorganisms (GCM) 10K type strain sequencing project: providing services to taxonomists for standard genome sequencing and annotation.</title>
        <authorList>
            <consortium name="The Broad Institute Genomics Platform"/>
            <consortium name="The Broad Institute Genome Sequencing Center for Infectious Disease"/>
            <person name="Wu L."/>
            <person name="Ma J."/>
        </authorList>
    </citation>
    <scope>NUCLEOTIDE SEQUENCE [LARGE SCALE GENOMIC DNA]</scope>
    <source>
        <strain evidence="8">JCM 17342</strain>
    </source>
</reference>
<organism evidence="7 8">
    <name type="scientific">Allokutzneria multivorans</name>
    <dbReference type="NCBI Taxonomy" id="1142134"/>
    <lineage>
        <taxon>Bacteria</taxon>
        <taxon>Bacillati</taxon>
        <taxon>Actinomycetota</taxon>
        <taxon>Actinomycetes</taxon>
        <taxon>Pseudonocardiales</taxon>
        <taxon>Pseudonocardiaceae</taxon>
        <taxon>Allokutzneria</taxon>
    </lineage>
</organism>
<name>A0ABP7SJ57_9PSEU</name>
<comment type="caution">
    <text evidence="7">The sequence shown here is derived from an EMBL/GenBank/DDBJ whole genome shotgun (WGS) entry which is preliminary data.</text>
</comment>
<feature type="transmembrane region" description="Helical" evidence="6">
    <location>
        <begin position="36"/>
        <end position="58"/>
    </location>
</feature>
<dbReference type="RefSeq" id="WP_344876720.1">
    <property type="nucleotide sequence ID" value="NZ_BAABAL010000014.1"/>
</dbReference>
<evidence type="ECO:0000256" key="6">
    <source>
        <dbReference type="SAM" id="Phobius"/>
    </source>
</evidence>
<evidence type="ECO:0000256" key="2">
    <source>
        <dbReference type="ARBA" id="ARBA00022475"/>
    </source>
</evidence>
<feature type="transmembrane region" description="Helical" evidence="6">
    <location>
        <begin position="455"/>
        <end position="476"/>
    </location>
</feature>
<feature type="transmembrane region" description="Helical" evidence="6">
    <location>
        <begin position="382"/>
        <end position="410"/>
    </location>
</feature>
<dbReference type="InterPro" id="IPR050367">
    <property type="entry name" value="APC_superfamily"/>
</dbReference>
<evidence type="ECO:0000256" key="3">
    <source>
        <dbReference type="ARBA" id="ARBA00022692"/>
    </source>
</evidence>
<evidence type="ECO:0000256" key="5">
    <source>
        <dbReference type="ARBA" id="ARBA00023136"/>
    </source>
</evidence>
<dbReference type="PIRSF" id="PIRSF006060">
    <property type="entry name" value="AA_transporter"/>
    <property type="match status" value="1"/>
</dbReference>
<keyword evidence="5 6" id="KW-0472">Membrane</keyword>
<feature type="transmembrane region" description="Helical" evidence="6">
    <location>
        <begin position="358"/>
        <end position="376"/>
    </location>
</feature>
<keyword evidence="4 6" id="KW-1133">Transmembrane helix</keyword>
<proteinExistence type="predicted"/>